<proteinExistence type="predicted"/>
<dbReference type="EMBL" id="JAUDFV010000138">
    <property type="protein sequence ID" value="KAL2725618.1"/>
    <property type="molecule type" value="Genomic_DNA"/>
</dbReference>
<name>A0ABD2AYE4_VESSQ</name>
<comment type="caution">
    <text evidence="1">The sequence shown here is derived from an EMBL/GenBank/DDBJ whole genome shotgun (WGS) entry which is preliminary data.</text>
</comment>
<accession>A0ABD2AYE4</accession>
<dbReference type="Proteomes" id="UP001607302">
    <property type="component" value="Unassembled WGS sequence"/>
</dbReference>
<gene>
    <name evidence="1" type="ORF">V1478_008291</name>
</gene>
<evidence type="ECO:0000313" key="2">
    <source>
        <dbReference type="Proteomes" id="UP001607302"/>
    </source>
</evidence>
<sequence>MDDGIGVRYHVMVESKTILDCQDISIVKAFNVSRGFQERPDILKIPKSQFSRFPWKIVAAPTQRRRGLMMKRPKSVAVSHTGDVYTKRPLKLETLTYYCPLERLWDVGFASILINEKLKLVVSINEHRAIQCGRTSMFCLVTMDSMGYLYDLESCTERTIRYAWSNYNPPLGDRHRCQTSKCVKDGKRKLDDPAFRNLPDLYSSIKVYDPSNDSYQISTHEGEYLRKIRTYHAHLPSISDLHEIFAVRVTCSFSHVILYKSVPKYQTKMEYVFLAYTSMCIEPMASPLSRCSRLMVVQIVSIELADPTPAILLRISCMLLYLVARDALKAQIS</sequence>
<keyword evidence="2" id="KW-1185">Reference proteome</keyword>
<protein>
    <submittedName>
        <fullName evidence="1">Uncharacterized protein</fullName>
    </submittedName>
</protein>
<organism evidence="1 2">
    <name type="scientific">Vespula squamosa</name>
    <name type="common">Southern yellow jacket</name>
    <name type="synonym">Wasp</name>
    <dbReference type="NCBI Taxonomy" id="30214"/>
    <lineage>
        <taxon>Eukaryota</taxon>
        <taxon>Metazoa</taxon>
        <taxon>Ecdysozoa</taxon>
        <taxon>Arthropoda</taxon>
        <taxon>Hexapoda</taxon>
        <taxon>Insecta</taxon>
        <taxon>Pterygota</taxon>
        <taxon>Neoptera</taxon>
        <taxon>Endopterygota</taxon>
        <taxon>Hymenoptera</taxon>
        <taxon>Apocrita</taxon>
        <taxon>Aculeata</taxon>
        <taxon>Vespoidea</taxon>
        <taxon>Vespidae</taxon>
        <taxon>Vespinae</taxon>
        <taxon>Vespula</taxon>
    </lineage>
</organism>
<reference evidence="1 2" key="1">
    <citation type="journal article" date="2024" name="Ann. Entomol. Soc. Am.">
        <title>Genomic analyses of the southern and eastern yellowjacket wasps (Hymenoptera: Vespidae) reveal evolutionary signatures of social life.</title>
        <authorList>
            <person name="Catto M.A."/>
            <person name="Caine P.B."/>
            <person name="Orr S.E."/>
            <person name="Hunt B.G."/>
            <person name="Goodisman M.A.D."/>
        </authorList>
    </citation>
    <scope>NUCLEOTIDE SEQUENCE [LARGE SCALE GENOMIC DNA]</scope>
    <source>
        <strain evidence="1">233</strain>
        <tissue evidence="1">Head and thorax</tissue>
    </source>
</reference>
<evidence type="ECO:0000313" key="1">
    <source>
        <dbReference type="EMBL" id="KAL2725618.1"/>
    </source>
</evidence>
<dbReference type="AlphaFoldDB" id="A0ABD2AYE4"/>